<evidence type="ECO:0000313" key="9">
    <source>
        <dbReference type="EMBL" id="VDI38546.1"/>
    </source>
</evidence>
<dbReference type="InterPro" id="IPR051836">
    <property type="entry name" value="Kremen_rcpt"/>
</dbReference>
<evidence type="ECO:0000256" key="6">
    <source>
        <dbReference type="ARBA" id="ARBA00023180"/>
    </source>
</evidence>
<evidence type="ECO:0000256" key="3">
    <source>
        <dbReference type="ARBA" id="ARBA00022729"/>
    </source>
</evidence>
<keyword evidence="6" id="KW-0325">Glycoprotein</keyword>
<dbReference type="Pfam" id="PF01822">
    <property type="entry name" value="WSC"/>
    <property type="match status" value="1"/>
</dbReference>
<evidence type="ECO:0000256" key="4">
    <source>
        <dbReference type="ARBA" id="ARBA00022989"/>
    </source>
</evidence>
<feature type="transmembrane region" description="Helical" evidence="7">
    <location>
        <begin position="260"/>
        <end position="284"/>
    </location>
</feature>
<feature type="domain" description="WSC" evidence="8">
    <location>
        <begin position="58"/>
        <end position="154"/>
    </location>
</feature>
<dbReference type="PANTHER" id="PTHR24269:SF16">
    <property type="entry name" value="PROTEIN SLG1"/>
    <property type="match status" value="1"/>
</dbReference>
<dbReference type="PROSITE" id="PS51212">
    <property type="entry name" value="WSC"/>
    <property type="match status" value="1"/>
</dbReference>
<proteinExistence type="predicted"/>
<comment type="subcellular location">
    <subcellularLocation>
        <location evidence="1">Membrane</location>
        <topology evidence="1">Single-pass membrane protein</topology>
    </subcellularLocation>
</comment>
<keyword evidence="3" id="KW-0732">Signal</keyword>
<dbReference type="Proteomes" id="UP000596742">
    <property type="component" value="Unassembled WGS sequence"/>
</dbReference>
<evidence type="ECO:0000313" key="10">
    <source>
        <dbReference type="Proteomes" id="UP000596742"/>
    </source>
</evidence>
<dbReference type="AlphaFoldDB" id="A0A8B6ETE3"/>
<protein>
    <recommendedName>
        <fullName evidence="8">WSC domain-containing protein</fullName>
    </recommendedName>
</protein>
<keyword evidence="5 7" id="KW-0472">Membrane</keyword>
<dbReference type="SMART" id="SM00321">
    <property type="entry name" value="WSC"/>
    <property type="match status" value="1"/>
</dbReference>
<dbReference type="InterPro" id="IPR002889">
    <property type="entry name" value="WSC_carb-bd"/>
</dbReference>
<dbReference type="GO" id="GO:0005886">
    <property type="term" value="C:plasma membrane"/>
    <property type="evidence" value="ECO:0007669"/>
    <property type="project" value="TreeGrafter"/>
</dbReference>
<name>A0A8B6ETE3_MYTGA</name>
<organism evidence="9 10">
    <name type="scientific">Mytilus galloprovincialis</name>
    <name type="common">Mediterranean mussel</name>
    <dbReference type="NCBI Taxonomy" id="29158"/>
    <lineage>
        <taxon>Eukaryota</taxon>
        <taxon>Metazoa</taxon>
        <taxon>Spiralia</taxon>
        <taxon>Lophotrochozoa</taxon>
        <taxon>Mollusca</taxon>
        <taxon>Bivalvia</taxon>
        <taxon>Autobranchia</taxon>
        <taxon>Pteriomorphia</taxon>
        <taxon>Mytilida</taxon>
        <taxon>Mytiloidea</taxon>
        <taxon>Mytilidae</taxon>
        <taxon>Mytilinae</taxon>
        <taxon>Mytilus</taxon>
    </lineage>
</organism>
<dbReference type="EMBL" id="UYJE01005603">
    <property type="protein sequence ID" value="VDI38546.1"/>
    <property type="molecule type" value="Genomic_DNA"/>
</dbReference>
<gene>
    <name evidence="9" type="ORF">MGAL_10B035949</name>
</gene>
<evidence type="ECO:0000259" key="8">
    <source>
        <dbReference type="PROSITE" id="PS51212"/>
    </source>
</evidence>
<comment type="caution">
    <text evidence="9">The sequence shown here is derived from an EMBL/GenBank/DDBJ whole genome shotgun (WGS) entry which is preliminary data.</text>
</comment>
<evidence type="ECO:0000256" key="2">
    <source>
        <dbReference type="ARBA" id="ARBA00022692"/>
    </source>
</evidence>
<dbReference type="OrthoDB" id="6083730at2759"/>
<evidence type="ECO:0000256" key="1">
    <source>
        <dbReference type="ARBA" id="ARBA00004167"/>
    </source>
</evidence>
<keyword evidence="10" id="KW-1185">Reference proteome</keyword>
<keyword evidence="2 7" id="KW-0812">Transmembrane</keyword>
<accession>A0A8B6ETE3</accession>
<evidence type="ECO:0000256" key="5">
    <source>
        <dbReference type="ARBA" id="ARBA00023136"/>
    </source>
</evidence>
<sequence>MHMRGSIFARYYRKTDITSAVFDGYRCSRKRENTQKQFFTFCERQIYMKMVKSSGERRKHYIGCYVDQQTRTLPYGQLNDNTMTNDKCVSHCCSFLDDATYMGTQAGYQCFCTNVTNTNNFVQINNPADCHVDCGGHPGETCGGFWTLSVYKIECLTDTTSATYSPTTSYIPSVTTDITTESTTGVVKSTRTPTVTVTDRCSECPRASCLQINSTIWTTVELSEKLELLKNAISINKKETNSYKATKTSANDPRKSSRNIGIVGVIVLVVPVIFVIVMDIQSIFK</sequence>
<evidence type="ECO:0000256" key="7">
    <source>
        <dbReference type="SAM" id="Phobius"/>
    </source>
</evidence>
<dbReference type="PANTHER" id="PTHR24269">
    <property type="entry name" value="KREMEN PROTEIN"/>
    <property type="match status" value="1"/>
</dbReference>
<reference evidence="9" key="1">
    <citation type="submission" date="2018-11" db="EMBL/GenBank/DDBJ databases">
        <authorList>
            <person name="Alioto T."/>
            <person name="Alioto T."/>
        </authorList>
    </citation>
    <scope>NUCLEOTIDE SEQUENCE</scope>
</reference>
<keyword evidence="4 7" id="KW-1133">Transmembrane helix</keyword>